<keyword evidence="13" id="KW-0472">Membrane</keyword>
<dbReference type="GO" id="GO:0035269">
    <property type="term" value="P:protein O-linked glycosylation via mannose"/>
    <property type="evidence" value="ECO:0007669"/>
    <property type="project" value="TreeGrafter"/>
</dbReference>
<comment type="pathway">
    <text evidence="3">Protein modification; protein glycosylation.</text>
</comment>
<accession>A0AAV2S6K9</accession>
<evidence type="ECO:0000256" key="10">
    <source>
        <dbReference type="ARBA" id="ARBA00022968"/>
    </source>
</evidence>
<comment type="cofactor">
    <cofactor evidence="1">
        <name>Mn(2+)</name>
        <dbReference type="ChEBI" id="CHEBI:29035"/>
    </cofactor>
</comment>
<evidence type="ECO:0000256" key="9">
    <source>
        <dbReference type="ARBA" id="ARBA00022723"/>
    </source>
</evidence>
<keyword evidence="14" id="KW-0325">Glycoprotein</keyword>
<name>A0AAV2S6K9_MEGNR</name>
<evidence type="ECO:0000256" key="7">
    <source>
        <dbReference type="ARBA" id="ARBA00022679"/>
    </source>
</evidence>
<comment type="similarity">
    <text evidence="4">Belongs to the glycosyltransferase 49 family.</text>
</comment>
<evidence type="ECO:0000256" key="16">
    <source>
        <dbReference type="ARBA" id="ARBA00030723"/>
    </source>
</evidence>
<comment type="caution">
    <text evidence="21">The sequence shown here is derived from an EMBL/GenBank/DDBJ whole genome shotgun (WGS) entry which is preliminary data.</text>
</comment>
<evidence type="ECO:0000256" key="17">
    <source>
        <dbReference type="ARBA" id="ARBA00032175"/>
    </source>
</evidence>
<sequence>MFPRFVSNIVSWRSVAVLGLLAAILQVVNMFLSWQLRLRDQESAFATSSASIVASRVIDPSYAGRSSASLRAASGSGTAYLRNRDFHLGPKISDDHSAVLTRIAHWSVLDSSGEFRVAMGVMRGLGGAQGDGPYDKADMMEGEVESYSSSELTLVTQCSFGHLHKLPRLTNNWQGPISIAVFAMSGEVQAVVQTFHLLRRCHSGIYNNVTFSLVFPLNSPTSPHITPTADTTPCDQIFEQQIQTNYEFGGIHYPNNLLRNIARKATNTELILVLDIDMIPSHGLHTYFMKYASDNNIFKEHLSEEKTAWVLPAFEIQNGNEFPKTKKDLLSLKEKELVRPFYSELCFKCQKYTDYPSWEKKQNIDMEKVSPLYEVLWQDPWEPFYIARNGIPLYDERFRQYGFNRISQVCELHIAGFRFLVLDSGFVLHEGFKTANGFHKAKDMQQEANRMLFRQFKQDLKEKYKDSSRRCY</sequence>
<dbReference type="Proteomes" id="UP001497623">
    <property type="component" value="Unassembled WGS sequence"/>
</dbReference>
<evidence type="ECO:0000256" key="2">
    <source>
        <dbReference type="ARBA" id="ARBA00004323"/>
    </source>
</evidence>
<keyword evidence="8" id="KW-0812">Transmembrane</keyword>
<evidence type="ECO:0000256" key="14">
    <source>
        <dbReference type="ARBA" id="ARBA00023180"/>
    </source>
</evidence>
<dbReference type="GO" id="GO:0046872">
    <property type="term" value="F:metal ion binding"/>
    <property type="evidence" value="ECO:0007669"/>
    <property type="project" value="UniProtKB-KW"/>
</dbReference>
<evidence type="ECO:0000313" key="21">
    <source>
        <dbReference type="EMBL" id="CAL4158245.1"/>
    </source>
</evidence>
<dbReference type="EMBL" id="CAXKWB010042641">
    <property type="protein sequence ID" value="CAL4158245.1"/>
    <property type="molecule type" value="Genomic_DNA"/>
</dbReference>
<keyword evidence="15" id="KW-0464">Manganese</keyword>
<evidence type="ECO:0000256" key="13">
    <source>
        <dbReference type="ARBA" id="ARBA00023136"/>
    </source>
</evidence>
<evidence type="ECO:0000256" key="8">
    <source>
        <dbReference type="ARBA" id="ARBA00022692"/>
    </source>
</evidence>
<keyword evidence="11" id="KW-1133">Transmembrane helix</keyword>
<dbReference type="InterPro" id="IPR043189">
    <property type="entry name" value="B4GAT1"/>
</dbReference>
<evidence type="ECO:0000256" key="6">
    <source>
        <dbReference type="ARBA" id="ARBA00022676"/>
    </source>
</evidence>
<comment type="subcellular location">
    <subcellularLocation>
        <location evidence="2">Golgi apparatus membrane</location>
        <topology evidence="2">Single-pass type II membrane protein</topology>
    </subcellularLocation>
</comment>
<dbReference type="PANTHER" id="PTHR46420">
    <property type="entry name" value="BETA-1,4-GLUCURONYLTRANSFERASE 1"/>
    <property type="match status" value="1"/>
</dbReference>
<evidence type="ECO:0000256" key="5">
    <source>
        <dbReference type="ARBA" id="ARBA00017962"/>
    </source>
</evidence>
<dbReference type="AlphaFoldDB" id="A0AAV2S6K9"/>
<keyword evidence="9" id="KW-0479">Metal-binding</keyword>
<dbReference type="PANTHER" id="PTHR46420:SF1">
    <property type="entry name" value="BETA-1,4-GLUCURONYLTRANSFERASE 1"/>
    <property type="match status" value="1"/>
</dbReference>
<proteinExistence type="inferred from homology"/>
<keyword evidence="22" id="KW-1185">Reference proteome</keyword>
<keyword evidence="10" id="KW-0735">Signal-anchor</keyword>
<evidence type="ECO:0000256" key="3">
    <source>
        <dbReference type="ARBA" id="ARBA00004922"/>
    </source>
</evidence>
<evidence type="ECO:0000256" key="15">
    <source>
        <dbReference type="ARBA" id="ARBA00023211"/>
    </source>
</evidence>
<keyword evidence="12" id="KW-0333">Golgi apparatus</keyword>
<gene>
    <name evidence="21" type="ORF">MNOR_LOCUS32059</name>
</gene>
<evidence type="ECO:0000256" key="19">
    <source>
        <dbReference type="ARBA" id="ARBA00033291"/>
    </source>
</evidence>
<evidence type="ECO:0000313" key="22">
    <source>
        <dbReference type="Proteomes" id="UP001497623"/>
    </source>
</evidence>
<organism evidence="21 22">
    <name type="scientific">Meganyctiphanes norvegica</name>
    <name type="common">Northern krill</name>
    <name type="synonym">Thysanopoda norvegica</name>
    <dbReference type="NCBI Taxonomy" id="48144"/>
    <lineage>
        <taxon>Eukaryota</taxon>
        <taxon>Metazoa</taxon>
        <taxon>Ecdysozoa</taxon>
        <taxon>Arthropoda</taxon>
        <taxon>Crustacea</taxon>
        <taxon>Multicrustacea</taxon>
        <taxon>Malacostraca</taxon>
        <taxon>Eumalacostraca</taxon>
        <taxon>Eucarida</taxon>
        <taxon>Euphausiacea</taxon>
        <taxon>Euphausiidae</taxon>
        <taxon>Meganyctiphanes</taxon>
    </lineage>
</organism>
<evidence type="ECO:0000256" key="18">
    <source>
        <dbReference type="ARBA" id="ARBA00032181"/>
    </source>
</evidence>
<dbReference type="GO" id="GO:0000139">
    <property type="term" value="C:Golgi membrane"/>
    <property type="evidence" value="ECO:0007669"/>
    <property type="project" value="UniProtKB-SubCell"/>
</dbReference>
<keyword evidence="7" id="KW-0808">Transferase</keyword>
<dbReference type="GO" id="GO:0015020">
    <property type="term" value="F:glucuronosyltransferase activity"/>
    <property type="evidence" value="ECO:0007669"/>
    <property type="project" value="InterPro"/>
</dbReference>
<reference evidence="21 22" key="1">
    <citation type="submission" date="2024-05" db="EMBL/GenBank/DDBJ databases">
        <authorList>
            <person name="Wallberg A."/>
        </authorList>
    </citation>
    <scope>NUCLEOTIDE SEQUENCE [LARGE SCALE GENOMIC DNA]</scope>
</reference>
<evidence type="ECO:0000256" key="11">
    <source>
        <dbReference type="ARBA" id="ARBA00022989"/>
    </source>
</evidence>
<keyword evidence="6" id="KW-0328">Glycosyltransferase</keyword>
<evidence type="ECO:0000256" key="4">
    <source>
        <dbReference type="ARBA" id="ARBA00008539"/>
    </source>
</evidence>
<evidence type="ECO:0000256" key="20">
    <source>
        <dbReference type="ARBA" id="ARBA00047852"/>
    </source>
</evidence>
<evidence type="ECO:0000256" key="1">
    <source>
        <dbReference type="ARBA" id="ARBA00001936"/>
    </source>
</evidence>
<evidence type="ECO:0000256" key="12">
    <source>
        <dbReference type="ARBA" id="ARBA00023034"/>
    </source>
</evidence>
<dbReference type="Pfam" id="PF13896">
    <property type="entry name" value="Glyco_transf_49"/>
    <property type="match status" value="1"/>
</dbReference>
<protein>
    <recommendedName>
        <fullName evidence="5">Beta-1,4-glucuronyltransferase 1</fullName>
    </recommendedName>
    <alternativeName>
        <fullName evidence="16">I-beta-1,3-N-acetylglucosaminyltransferase</fullName>
    </alternativeName>
    <alternativeName>
        <fullName evidence="19">N-acetyllactosaminide beta-1,3-N-acetylglucosaminyltransferase</fullName>
    </alternativeName>
    <alternativeName>
        <fullName evidence="17">Poly-N-acetyllactosamine extension enzyme</fullName>
    </alternativeName>
    <alternativeName>
        <fullName evidence="18">UDP-GlcNAc:betaGal beta-1,3-N-acetylglucosaminyltransferase 1</fullName>
    </alternativeName>
</protein>
<comment type="catalytic activity">
    <reaction evidence="20">
        <text>3-O-[beta-D-Xyl-(1-&gt;4)-Rib-ol-P-Rib-ol-P-3-beta-D-GalNAc-(1-&gt;3)-beta-D-GlcNAc-(1-&gt;4)-(O-6-P-alpha-D-Man)]-Thr-[protein] + UDP-alpha-D-glucuronate = 3-O-[beta-D-GlcA-(1-&gt;3)-beta-D-Xyl-(1-&gt;4)-Rib-ol-P-Rib-ol-P-3-beta-D-GalNAc-(1-&gt;3)-beta-D-GlcNAc-(1-&gt;4)-(O-6-P-alpha-D-Man)]-Thr-[protein] + UDP + H(+)</text>
        <dbReference type="Rhea" id="RHEA:46860"/>
        <dbReference type="Rhea" id="RHEA-COMP:15023"/>
        <dbReference type="Rhea" id="RHEA-COMP:17482"/>
        <dbReference type="ChEBI" id="CHEBI:15378"/>
        <dbReference type="ChEBI" id="CHEBI:58052"/>
        <dbReference type="ChEBI" id="CHEBI:58223"/>
        <dbReference type="ChEBI" id="CHEBI:142405"/>
        <dbReference type="ChEBI" id="CHEBI:177336"/>
    </reaction>
</comment>